<keyword evidence="3" id="KW-0235">DNA replication</keyword>
<dbReference type="GO" id="GO:0003682">
    <property type="term" value="F:chromatin binding"/>
    <property type="evidence" value="ECO:0007669"/>
    <property type="project" value="TreeGrafter"/>
</dbReference>
<dbReference type="AlphaFoldDB" id="A0A0L7LLV3"/>
<name>A0A0L7LLV3_OPEBR</name>
<proteinExistence type="inferred from homology"/>
<dbReference type="InterPro" id="IPR003874">
    <property type="entry name" value="CDC45"/>
</dbReference>
<dbReference type="STRING" id="104452.A0A0L7LLV3"/>
<evidence type="ECO:0000256" key="2">
    <source>
        <dbReference type="ARBA" id="ARBA00010727"/>
    </source>
</evidence>
<comment type="subcellular location">
    <subcellularLocation>
        <location evidence="1">Nucleus</location>
    </subcellularLocation>
</comment>
<gene>
    <name evidence="6" type="ORF">OBRU01_05679</name>
</gene>
<dbReference type="Proteomes" id="UP000037510">
    <property type="component" value="Unassembled WGS sequence"/>
</dbReference>
<evidence type="ECO:0000256" key="1">
    <source>
        <dbReference type="ARBA" id="ARBA00004123"/>
    </source>
</evidence>
<evidence type="ECO:0000256" key="4">
    <source>
        <dbReference type="ARBA" id="ARBA00023242"/>
    </source>
</evidence>
<dbReference type="GO" id="GO:0006270">
    <property type="term" value="P:DNA replication initiation"/>
    <property type="evidence" value="ECO:0007669"/>
    <property type="project" value="InterPro"/>
</dbReference>
<evidence type="ECO:0000256" key="3">
    <source>
        <dbReference type="ARBA" id="ARBA00022705"/>
    </source>
</evidence>
<dbReference type="GO" id="GO:1902977">
    <property type="term" value="P:mitotic DNA replication preinitiation complex assembly"/>
    <property type="evidence" value="ECO:0007669"/>
    <property type="project" value="TreeGrafter"/>
</dbReference>
<dbReference type="GO" id="GO:0000727">
    <property type="term" value="P:double-strand break repair via break-induced replication"/>
    <property type="evidence" value="ECO:0007669"/>
    <property type="project" value="TreeGrafter"/>
</dbReference>
<evidence type="ECO:0000256" key="5">
    <source>
        <dbReference type="ARBA" id="ARBA00023306"/>
    </source>
</evidence>
<keyword evidence="4" id="KW-0539">Nucleus</keyword>
<dbReference type="GO" id="GO:0003697">
    <property type="term" value="F:single-stranded DNA binding"/>
    <property type="evidence" value="ECO:0007669"/>
    <property type="project" value="TreeGrafter"/>
</dbReference>
<evidence type="ECO:0000313" key="6">
    <source>
        <dbReference type="EMBL" id="KOB76538.1"/>
    </source>
</evidence>
<dbReference type="PANTHER" id="PTHR10507">
    <property type="entry name" value="CDC45-RELATED PROTEIN"/>
    <property type="match status" value="1"/>
</dbReference>
<dbReference type="EMBL" id="JTDY01000595">
    <property type="protein sequence ID" value="KOB76538.1"/>
    <property type="molecule type" value="Genomic_DNA"/>
</dbReference>
<protein>
    <submittedName>
        <fullName evidence="6">Uncharacterized protein</fullName>
    </submittedName>
</protein>
<dbReference type="GO" id="GO:0031261">
    <property type="term" value="C:DNA replication preinitiation complex"/>
    <property type="evidence" value="ECO:0007669"/>
    <property type="project" value="TreeGrafter"/>
</dbReference>
<sequence>MDVELRRCLLAALEDAAPRHKLPSLVHTTFLLRHPHSPTVAALDLVYAIMGLIEHETIPKEEGFQLSLSALETAPGECPPRRKGVTAARLALEAVSRVVHHMVSARQLCLAGPFGYFIVQERRPRPTRPHGLVRHLAANFTAVAVPRRTHRLARLDLSFEQAATKSGTRIQLDHMDSSVISLPTSQRSQFFDALTALLA</sequence>
<evidence type="ECO:0000313" key="7">
    <source>
        <dbReference type="Proteomes" id="UP000037510"/>
    </source>
</evidence>
<keyword evidence="7" id="KW-1185">Reference proteome</keyword>
<comment type="similarity">
    <text evidence="2">Belongs to the CDC45 family.</text>
</comment>
<keyword evidence="5" id="KW-0131">Cell cycle</keyword>
<reference evidence="6 7" key="1">
    <citation type="journal article" date="2015" name="Genome Biol. Evol.">
        <title>The genome of winter moth (Operophtera brumata) provides a genomic perspective on sexual dimorphism and phenology.</title>
        <authorList>
            <person name="Derks M.F."/>
            <person name="Smit S."/>
            <person name="Salis L."/>
            <person name="Schijlen E."/>
            <person name="Bossers A."/>
            <person name="Mateman C."/>
            <person name="Pijl A.S."/>
            <person name="de Ridder D."/>
            <person name="Groenen M.A."/>
            <person name="Visser M.E."/>
            <person name="Megens H.J."/>
        </authorList>
    </citation>
    <scope>NUCLEOTIDE SEQUENCE [LARGE SCALE GENOMIC DNA]</scope>
    <source>
        <strain evidence="6">WM2013NL</strain>
        <tissue evidence="6">Head and thorax</tissue>
    </source>
</reference>
<organism evidence="6 7">
    <name type="scientific">Operophtera brumata</name>
    <name type="common">Winter moth</name>
    <name type="synonym">Phalaena brumata</name>
    <dbReference type="NCBI Taxonomy" id="104452"/>
    <lineage>
        <taxon>Eukaryota</taxon>
        <taxon>Metazoa</taxon>
        <taxon>Ecdysozoa</taxon>
        <taxon>Arthropoda</taxon>
        <taxon>Hexapoda</taxon>
        <taxon>Insecta</taxon>
        <taxon>Pterygota</taxon>
        <taxon>Neoptera</taxon>
        <taxon>Endopterygota</taxon>
        <taxon>Lepidoptera</taxon>
        <taxon>Glossata</taxon>
        <taxon>Ditrysia</taxon>
        <taxon>Geometroidea</taxon>
        <taxon>Geometridae</taxon>
        <taxon>Larentiinae</taxon>
        <taxon>Operophtera</taxon>
    </lineage>
</organism>
<accession>A0A0L7LLV3</accession>
<comment type="caution">
    <text evidence="6">The sequence shown here is derived from an EMBL/GenBank/DDBJ whole genome shotgun (WGS) entry which is preliminary data.</text>
</comment>
<dbReference type="GO" id="GO:0003688">
    <property type="term" value="F:DNA replication origin binding"/>
    <property type="evidence" value="ECO:0007669"/>
    <property type="project" value="TreeGrafter"/>
</dbReference>
<dbReference type="PANTHER" id="PTHR10507:SF0">
    <property type="entry name" value="CELL DIVISION CONTROL PROTEIN 45 HOMOLOG"/>
    <property type="match status" value="1"/>
</dbReference>